<evidence type="ECO:0000313" key="2">
    <source>
        <dbReference type="EMBL" id="CAE7556556.1"/>
    </source>
</evidence>
<proteinExistence type="predicted"/>
<dbReference type="PROSITE" id="PS50088">
    <property type="entry name" value="ANK_REPEAT"/>
    <property type="match status" value="1"/>
</dbReference>
<reference evidence="2" key="1">
    <citation type="submission" date="2021-02" db="EMBL/GenBank/DDBJ databases">
        <authorList>
            <person name="Dougan E. K."/>
            <person name="Rhodes N."/>
            <person name="Thang M."/>
            <person name="Chan C."/>
        </authorList>
    </citation>
    <scope>NUCLEOTIDE SEQUENCE</scope>
</reference>
<sequence>VWDSLPSAEKARLHELVVRLDAQLLNAQPGDPRSFLVQAITDGYPLTTSTVYPHFSGARPEKVAVKAPRAMGKQEANAAWPELESALFLPDAFGLRGPGGDDARLQYLRELLARGLAPDYSFRGRPLLHRACESGDLQLAELLFSCGADLHARGGEEMSLPIEVASWCGQMSVLRLLLTNGLKQVLV</sequence>
<dbReference type="AlphaFoldDB" id="A0A812U588"/>
<evidence type="ECO:0000313" key="3">
    <source>
        <dbReference type="Proteomes" id="UP000601435"/>
    </source>
</evidence>
<name>A0A812U588_9DINO</name>
<dbReference type="OrthoDB" id="10533840at2759"/>
<feature type="non-terminal residue" evidence="2">
    <location>
        <position position="187"/>
    </location>
</feature>
<dbReference type="Gene3D" id="1.25.40.20">
    <property type="entry name" value="Ankyrin repeat-containing domain"/>
    <property type="match status" value="1"/>
</dbReference>
<protein>
    <submittedName>
        <fullName evidence="2">Uncharacterized protein</fullName>
    </submittedName>
</protein>
<dbReference type="Pfam" id="PF13606">
    <property type="entry name" value="Ank_3"/>
    <property type="match status" value="1"/>
</dbReference>
<comment type="caution">
    <text evidence="2">The sequence shown here is derived from an EMBL/GenBank/DDBJ whole genome shotgun (WGS) entry which is preliminary data.</text>
</comment>
<dbReference type="Proteomes" id="UP000601435">
    <property type="component" value="Unassembled WGS sequence"/>
</dbReference>
<dbReference type="InterPro" id="IPR036770">
    <property type="entry name" value="Ankyrin_rpt-contain_sf"/>
</dbReference>
<gene>
    <name evidence="2" type="ORF">SNEC2469_LOCUS16056</name>
</gene>
<organism evidence="2 3">
    <name type="scientific">Symbiodinium necroappetens</name>
    <dbReference type="NCBI Taxonomy" id="1628268"/>
    <lineage>
        <taxon>Eukaryota</taxon>
        <taxon>Sar</taxon>
        <taxon>Alveolata</taxon>
        <taxon>Dinophyceae</taxon>
        <taxon>Suessiales</taxon>
        <taxon>Symbiodiniaceae</taxon>
        <taxon>Symbiodinium</taxon>
    </lineage>
</organism>
<accession>A0A812U588</accession>
<dbReference type="SMART" id="SM00248">
    <property type="entry name" value="ANK"/>
    <property type="match status" value="2"/>
</dbReference>
<evidence type="ECO:0000256" key="1">
    <source>
        <dbReference type="PROSITE-ProRule" id="PRU00023"/>
    </source>
</evidence>
<keyword evidence="3" id="KW-1185">Reference proteome</keyword>
<dbReference type="SUPFAM" id="SSF48403">
    <property type="entry name" value="Ankyrin repeat"/>
    <property type="match status" value="1"/>
</dbReference>
<dbReference type="PROSITE" id="PS50297">
    <property type="entry name" value="ANK_REP_REGION"/>
    <property type="match status" value="1"/>
</dbReference>
<feature type="repeat" description="ANK" evidence="1">
    <location>
        <begin position="123"/>
        <end position="155"/>
    </location>
</feature>
<dbReference type="EMBL" id="CAJNJA010026219">
    <property type="protein sequence ID" value="CAE7556556.1"/>
    <property type="molecule type" value="Genomic_DNA"/>
</dbReference>
<keyword evidence="1" id="KW-0040">ANK repeat</keyword>
<dbReference type="InterPro" id="IPR002110">
    <property type="entry name" value="Ankyrin_rpt"/>
</dbReference>